<dbReference type="InterPro" id="IPR001680">
    <property type="entry name" value="WD40_rpt"/>
</dbReference>
<dbReference type="SMART" id="SM00320">
    <property type="entry name" value="WD40"/>
    <property type="match status" value="2"/>
</dbReference>
<dbReference type="PANTHER" id="PTHR22874:SF1">
    <property type="entry name" value="ACTIVATING MOLECULE IN BECN1-REGULATED AUTOPHAGY PROTEIN 1"/>
    <property type="match status" value="1"/>
</dbReference>
<dbReference type="WBParaSite" id="TASK_0000886001-mRNA-1">
    <property type="protein sequence ID" value="TASK_0000886001-mRNA-1"/>
    <property type="gene ID" value="TASK_0000886001"/>
</dbReference>
<dbReference type="EMBL" id="UYRS01018913">
    <property type="protein sequence ID" value="VDK41171.1"/>
    <property type="molecule type" value="Genomic_DNA"/>
</dbReference>
<dbReference type="InterPro" id="IPR052596">
    <property type="entry name" value="AMBRA1_autophagy"/>
</dbReference>
<dbReference type="SUPFAM" id="SSF50978">
    <property type="entry name" value="WD40 repeat-like"/>
    <property type="match status" value="1"/>
</dbReference>
<evidence type="ECO:0000313" key="3">
    <source>
        <dbReference type="WBParaSite" id="TASK_0000886001-mRNA-1"/>
    </source>
</evidence>
<sequence length="158" mass="17427">MKNVVEFLREGEVRGFQRHIVANFTDKIPFHNAKLLKPDSPVSSRSVFLLKVNCDDTVIAAAHMEGVVILYDSSSGECIGRCEGHEKPPWTINFHPSIPHLLASGCLGGRVCLWSIVEKLSTTLGCHDIVKPSSTYLRLGAIASLSFHPYRSILAVAW</sequence>
<organism evidence="3">
    <name type="scientific">Taenia asiatica</name>
    <name type="common">Asian tapeworm</name>
    <dbReference type="NCBI Taxonomy" id="60517"/>
    <lineage>
        <taxon>Eukaryota</taxon>
        <taxon>Metazoa</taxon>
        <taxon>Spiralia</taxon>
        <taxon>Lophotrochozoa</taxon>
        <taxon>Platyhelminthes</taxon>
        <taxon>Cestoda</taxon>
        <taxon>Eucestoda</taxon>
        <taxon>Cyclophyllidea</taxon>
        <taxon>Taeniidae</taxon>
        <taxon>Taenia</taxon>
    </lineage>
</organism>
<dbReference type="InterPro" id="IPR015943">
    <property type="entry name" value="WD40/YVTN_repeat-like_dom_sf"/>
</dbReference>
<dbReference type="STRING" id="60517.A0A0R3WDL0"/>
<keyword evidence="2" id="KW-1185">Reference proteome</keyword>
<accession>A0A0R3WDL0</accession>
<dbReference type="AlphaFoldDB" id="A0A0R3WDL0"/>
<dbReference type="GO" id="GO:0000045">
    <property type="term" value="P:autophagosome assembly"/>
    <property type="evidence" value="ECO:0007669"/>
    <property type="project" value="TreeGrafter"/>
</dbReference>
<protein>
    <submittedName>
        <fullName evidence="3">WD_REPEATS_REGION domain-containing protein</fullName>
    </submittedName>
</protein>
<dbReference type="GO" id="GO:0000423">
    <property type="term" value="P:mitophagy"/>
    <property type="evidence" value="ECO:0007669"/>
    <property type="project" value="TreeGrafter"/>
</dbReference>
<reference evidence="3" key="1">
    <citation type="submission" date="2017-02" db="UniProtKB">
        <authorList>
            <consortium name="WormBaseParasite"/>
        </authorList>
    </citation>
    <scope>IDENTIFICATION</scope>
</reference>
<dbReference type="GO" id="GO:0080008">
    <property type="term" value="C:Cul4-RING E3 ubiquitin ligase complex"/>
    <property type="evidence" value="ECO:0007669"/>
    <property type="project" value="TreeGrafter"/>
</dbReference>
<name>A0A0R3WDL0_TAEAS</name>
<dbReference type="InterPro" id="IPR036322">
    <property type="entry name" value="WD40_repeat_dom_sf"/>
</dbReference>
<proteinExistence type="predicted"/>
<dbReference type="PANTHER" id="PTHR22874">
    <property type="entry name" value="ACTIVATING MOLECULE IN BECN1-REGULATED AUTOPHAGY PROTEIN 1"/>
    <property type="match status" value="1"/>
</dbReference>
<dbReference type="OrthoDB" id="6363363at2759"/>
<evidence type="ECO:0000313" key="1">
    <source>
        <dbReference type="EMBL" id="VDK41171.1"/>
    </source>
</evidence>
<evidence type="ECO:0000313" key="2">
    <source>
        <dbReference type="Proteomes" id="UP000282613"/>
    </source>
</evidence>
<dbReference type="Proteomes" id="UP000282613">
    <property type="component" value="Unassembled WGS sequence"/>
</dbReference>
<reference evidence="1 2" key="2">
    <citation type="submission" date="2018-11" db="EMBL/GenBank/DDBJ databases">
        <authorList>
            <consortium name="Pathogen Informatics"/>
        </authorList>
    </citation>
    <scope>NUCLEOTIDE SEQUENCE [LARGE SCALE GENOMIC DNA]</scope>
</reference>
<dbReference type="Pfam" id="PF00400">
    <property type="entry name" value="WD40"/>
    <property type="match status" value="1"/>
</dbReference>
<dbReference type="GO" id="GO:1990756">
    <property type="term" value="F:ubiquitin-like ligase-substrate adaptor activity"/>
    <property type="evidence" value="ECO:0007669"/>
    <property type="project" value="TreeGrafter"/>
</dbReference>
<dbReference type="Gene3D" id="2.130.10.10">
    <property type="entry name" value="YVTN repeat-like/Quinoprotein amine dehydrogenase"/>
    <property type="match status" value="1"/>
</dbReference>
<gene>
    <name evidence="1" type="ORF">TASK_LOCUS8861</name>
</gene>